<dbReference type="EMBL" id="GBXM01068206">
    <property type="protein sequence ID" value="JAH40371.1"/>
    <property type="molecule type" value="Transcribed_RNA"/>
</dbReference>
<reference evidence="1" key="1">
    <citation type="submission" date="2014-11" db="EMBL/GenBank/DDBJ databases">
        <authorList>
            <person name="Amaro Gonzalez C."/>
        </authorList>
    </citation>
    <scope>NUCLEOTIDE SEQUENCE</scope>
</reference>
<proteinExistence type="predicted"/>
<reference evidence="1" key="2">
    <citation type="journal article" date="2015" name="Fish Shellfish Immunol.">
        <title>Early steps in the European eel (Anguilla anguilla)-Vibrio vulnificus interaction in the gills: Role of the RtxA13 toxin.</title>
        <authorList>
            <person name="Callol A."/>
            <person name="Pajuelo D."/>
            <person name="Ebbesson L."/>
            <person name="Teles M."/>
            <person name="MacKenzie S."/>
            <person name="Amaro C."/>
        </authorList>
    </citation>
    <scope>NUCLEOTIDE SEQUENCE</scope>
</reference>
<evidence type="ECO:0000313" key="1">
    <source>
        <dbReference type="EMBL" id="JAH40371.1"/>
    </source>
</evidence>
<accession>A0A0E9SGF3</accession>
<protein>
    <submittedName>
        <fullName evidence="1">Uncharacterized protein</fullName>
    </submittedName>
</protein>
<sequence>MRENTRNTDSQ</sequence>
<name>A0A0E9SGF3_ANGAN</name>
<organism evidence="1">
    <name type="scientific">Anguilla anguilla</name>
    <name type="common">European freshwater eel</name>
    <name type="synonym">Muraena anguilla</name>
    <dbReference type="NCBI Taxonomy" id="7936"/>
    <lineage>
        <taxon>Eukaryota</taxon>
        <taxon>Metazoa</taxon>
        <taxon>Chordata</taxon>
        <taxon>Craniata</taxon>
        <taxon>Vertebrata</taxon>
        <taxon>Euteleostomi</taxon>
        <taxon>Actinopterygii</taxon>
        <taxon>Neopterygii</taxon>
        <taxon>Teleostei</taxon>
        <taxon>Anguilliformes</taxon>
        <taxon>Anguillidae</taxon>
        <taxon>Anguilla</taxon>
    </lineage>
</organism>